<dbReference type="EMBL" id="AP024488">
    <property type="protein sequence ID" value="BCS98843.1"/>
    <property type="molecule type" value="Genomic_DNA"/>
</dbReference>
<gene>
    <name evidence="2" type="ORF">DSLASN_44750</name>
</gene>
<accession>A0ABN6F8U6</accession>
<protein>
    <submittedName>
        <fullName evidence="2">Uncharacterized protein</fullName>
    </submittedName>
</protein>
<sequence length="49" mass="5239">MGCFIETPDQSETKNHASGGQGMIPWTPGCECSHPSFLGVITFTDGLRP</sequence>
<evidence type="ECO:0000256" key="1">
    <source>
        <dbReference type="SAM" id="MobiDB-lite"/>
    </source>
</evidence>
<name>A0ABN6F8U6_9BACT</name>
<evidence type="ECO:0000313" key="2">
    <source>
        <dbReference type="EMBL" id="BCS98843.1"/>
    </source>
</evidence>
<organism evidence="2 3">
    <name type="scientific">Desulfoluna limicola</name>
    <dbReference type="NCBI Taxonomy" id="2810562"/>
    <lineage>
        <taxon>Bacteria</taxon>
        <taxon>Pseudomonadati</taxon>
        <taxon>Thermodesulfobacteriota</taxon>
        <taxon>Desulfobacteria</taxon>
        <taxon>Desulfobacterales</taxon>
        <taxon>Desulfolunaceae</taxon>
        <taxon>Desulfoluna</taxon>
    </lineage>
</organism>
<feature type="region of interest" description="Disordered" evidence="1">
    <location>
        <begin position="1"/>
        <end position="20"/>
    </location>
</feature>
<reference evidence="2 3" key="1">
    <citation type="submission" date="2021-02" db="EMBL/GenBank/DDBJ databases">
        <title>Complete genome of Desulfoluna sp. strain ASN36.</title>
        <authorList>
            <person name="Takahashi A."/>
            <person name="Kojima H."/>
            <person name="Fukui M."/>
        </authorList>
    </citation>
    <scope>NUCLEOTIDE SEQUENCE [LARGE SCALE GENOMIC DNA]</scope>
    <source>
        <strain evidence="2 3">ASN36</strain>
    </source>
</reference>
<evidence type="ECO:0000313" key="3">
    <source>
        <dbReference type="Proteomes" id="UP001320148"/>
    </source>
</evidence>
<proteinExistence type="predicted"/>
<dbReference type="Proteomes" id="UP001320148">
    <property type="component" value="Chromosome"/>
</dbReference>
<keyword evidence="3" id="KW-1185">Reference proteome</keyword>